<keyword evidence="2" id="KW-1185">Reference proteome</keyword>
<reference evidence="1 2" key="1">
    <citation type="journal article" date="2023" name="bioRxiv">
        <title>Conserved and derived expression patterns and positive selection on dental genes reveal complex evolutionary context of ever-growing rodent molars.</title>
        <authorList>
            <person name="Calamari Z.T."/>
            <person name="Song A."/>
            <person name="Cohen E."/>
            <person name="Akter M."/>
            <person name="Roy R.D."/>
            <person name="Hallikas O."/>
            <person name="Christensen M.M."/>
            <person name="Li P."/>
            <person name="Marangoni P."/>
            <person name="Jernvall J."/>
            <person name="Klein O.D."/>
        </authorList>
    </citation>
    <scope>NUCLEOTIDE SEQUENCE [LARGE SCALE GENOMIC DNA]</scope>
    <source>
        <strain evidence="1">V071</strain>
    </source>
</reference>
<dbReference type="Proteomes" id="UP001488838">
    <property type="component" value="Unassembled WGS sequence"/>
</dbReference>
<dbReference type="EMBL" id="JBBHLL010000342">
    <property type="protein sequence ID" value="KAK7805366.1"/>
    <property type="molecule type" value="Genomic_DNA"/>
</dbReference>
<accession>A0AAW0HTB0</accession>
<sequence length="178" mass="20163">MAVSFAGYYLQQCLFCRNPPSAPASLPRLPLNFRPVELPRVPAYYSDGAYFSSGIPVNSPALSLWTTQVMEIQLLHRFRHAQRLTVPKYKCLRQAPRLGQQALAKRPKDDIIQAWLPCKEKETQRVEVEWTFWGSVIQDPTPALNLKALMDSRRSTLLLEKMYKVKGLGGGEKANEGC</sequence>
<gene>
    <name evidence="1" type="ORF">U0070_003284</name>
</gene>
<comment type="caution">
    <text evidence="1">The sequence shown here is derived from an EMBL/GenBank/DDBJ whole genome shotgun (WGS) entry which is preliminary data.</text>
</comment>
<organism evidence="1 2">
    <name type="scientific">Myodes glareolus</name>
    <name type="common">Bank vole</name>
    <name type="synonym">Clethrionomys glareolus</name>
    <dbReference type="NCBI Taxonomy" id="447135"/>
    <lineage>
        <taxon>Eukaryota</taxon>
        <taxon>Metazoa</taxon>
        <taxon>Chordata</taxon>
        <taxon>Craniata</taxon>
        <taxon>Vertebrata</taxon>
        <taxon>Euteleostomi</taxon>
        <taxon>Mammalia</taxon>
        <taxon>Eutheria</taxon>
        <taxon>Euarchontoglires</taxon>
        <taxon>Glires</taxon>
        <taxon>Rodentia</taxon>
        <taxon>Myomorpha</taxon>
        <taxon>Muroidea</taxon>
        <taxon>Cricetidae</taxon>
        <taxon>Arvicolinae</taxon>
        <taxon>Myodes</taxon>
    </lineage>
</organism>
<evidence type="ECO:0000313" key="1">
    <source>
        <dbReference type="EMBL" id="KAK7805366.1"/>
    </source>
</evidence>
<evidence type="ECO:0000313" key="2">
    <source>
        <dbReference type="Proteomes" id="UP001488838"/>
    </source>
</evidence>
<dbReference type="AlphaFoldDB" id="A0AAW0HTB0"/>
<name>A0AAW0HTB0_MYOGA</name>
<protein>
    <submittedName>
        <fullName evidence="1">Uncharacterized protein</fullName>
    </submittedName>
</protein>
<proteinExistence type="predicted"/>